<gene>
    <name evidence="1" type="ORF">PR048_023814</name>
</gene>
<organism evidence="1 2">
    <name type="scientific">Dryococelus australis</name>
    <dbReference type="NCBI Taxonomy" id="614101"/>
    <lineage>
        <taxon>Eukaryota</taxon>
        <taxon>Metazoa</taxon>
        <taxon>Ecdysozoa</taxon>
        <taxon>Arthropoda</taxon>
        <taxon>Hexapoda</taxon>
        <taxon>Insecta</taxon>
        <taxon>Pterygota</taxon>
        <taxon>Neoptera</taxon>
        <taxon>Polyneoptera</taxon>
        <taxon>Phasmatodea</taxon>
        <taxon>Verophasmatodea</taxon>
        <taxon>Anareolatae</taxon>
        <taxon>Phasmatidae</taxon>
        <taxon>Eurycanthinae</taxon>
        <taxon>Dryococelus</taxon>
    </lineage>
</organism>
<sequence>MSVALISLRTSYTAIVASLSSQPTRRSPLKVSEARYRQQDCTPVQCIARRGEERVEAHVSVAPSVPTLLSLRRAKFLQTGGATVAERLACSPSTKVNRVRFPAGPPGFRKWESCRTMPLVGGFSRRSPVSPAPSFRRRTIFTSITLIGSEDPDVKSLPNLFAPLHAQARNSQWILAAPDEALTRRSNSSQRCSIVLRSGLWTGQSNRRTLLLAYHCIVVIETWHLELSSWKKVTGGVPLPRQAYRDSCRLLPPRGSNVWGYRFKNVLVIAPPLSASDESTVTDYINPRRRINVSAPFRSVGVQALIGSTNS</sequence>
<reference evidence="1 2" key="1">
    <citation type="submission" date="2023-02" db="EMBL/GenBank/DDBJ databases">
        <title>LHISI_Scaffold_Assembly.</title>
        <authorList>
            <person name="Stuart O.P."/>
            <person name="Cleave R."/>
            <person name="Magrath M.J.L."/>
            <person name="Mikheyev A.S."/>
        </authorList>
    </citation>
    <scope>NUCLEOTIDE SEQUENCE [LARGE SCALE GENOMIC DNA]</scope>
    <source>
        <strain evidence="1">Daus_M_001</strain>
        <tissue evidence="1">Leg muscle</tissue>
    </source>
</reference>
<proteinExistence type="predicted"/>
<dbReference type="EMBL" id="JARBHB010000009">
    <property type="protein sequence ID" value="KAJ8875907.1"/>
    <property type="molecule type" value="Genomic_DNA"/>
</dbReference>
<dbReference type="Proteomes" id="UP001159363">
    <property type="component" value="Chromosome 8"/>
</dbReference>
<accession>A0ABQ9GV56</accession>
<name>A0ABQ9GV56_9NEOP</name>
<evidence type="ECO:0000313" key="1">
    <source>
        <dbReference type="EMBL" id="KAJ8875907.1"/>
    </source>
</evidence>
<comment type="caution">
    <text evidence="1">The sequence shown here is derived from an EMBL/GenBank/DDBJ whole genome shotgun (WGS) entry which is preliminary data.</text>
</comment>
<keyword evidence="2" id="KW-1185">Reference proteome</keyword>
<evidence type="ECO:0000313" key="2">
    <source>
        <dbReference type="Proteomes" id="UP001159363"/>
    </source>
</evidence>
<protein>
    <submittedName>
        <fullName evidence="1">Uncharacterized protein</fullName>
    </submittedName>
</protein>